<evidence type="ECO:0000313" key="2">
    <source>
        <dbReference type="EMBL" id="PIR46542.1"/>
    </source>
</evidence>
<dbReference type="Pfam" id="PF13644">
    <property type="entry name" value="DKNYY"/>
    <property type="match status" value="1"/>
</dbReference>
<sequence length="280" mass="31235">MSEAKNYEESQNPPGTERVGARSVLLPCLIASFVAFTVGIALSAYLSVSYLSSIDKTVNDSVINKDDTDDISKNEFQEVNATRSDIVWSTGESGVDEIQLRIRKDGKKPFSDSSEPLRDPVKTELLSIDKPAPDGEYSIVIGDSRVKVEASSLLAEGHYYKNKDDQLIYRTHTIPCTEYEGKKEEWLTELPNQKTNNLRVYSGDMRYATDGANVYFNRNITGCMDDSKSSFKISVLPSADPATFVPNIASLFPIMQGNDYQTLYSSDGRHVYYEDKLLEG</sequence>
<dbReference type="AlphaFoldDB" id="A0A2H0RJ05"/>
<reference evidence="2 3" key="1">
    <citation type="submission" date="2017-09" db="EMBL/GenBank/DDBJ databases">
        <title>Depth-based differentiation of microbial function through sediment-hosted aquifers and enrichment of novel symbionts in the deep terrestrial subsurface.</title>
        <authorList>
            <person name="Probst A.J."/>
            <person name="Ladd B."/>
            <person name="Jarett J.K."/>
            <person name="Geller-Mcgrath D.E."/>
            <person name="Sieber C.M."/>
            <person name="Emerson J.B."/>
            <person name="Anantharaman K."/>
            <person name="Thomas B.C."/>
            <person name="Malmstrom R."/>
            <person name="Stieglmeier M."/>
            <person name="Klingl A."/>
            <person name="Woyke T."/>
            <person name="Ryan C.M."/>
            <person name="Banfield J.F."/>
        </authorList>
    </citation>
    <scope>NUCLEOTIDE SEQUENCE [LARGE SCALE GENOMIC DNA]</scope>
    <source>
        <strain evidence="2">CG10_big_fil_rev_8_21_14_0_10_45_14</strain>
    </source>
</reference>
<keyword evidence="1" id="KW-1133">Transmembrane helix</keyword>
<name>A0A2H0RJ05_9BACT</name>
<proteinExistence type="predicted"/>
<organism evidence="2 3">
    <name type="scientific">Candidatus Vogelbacteria bacterium CG10_big_fil_rev_8_21_14_0_10_45_14</name>
    <dbReference type="NCBI Taxonomy" id="1975042"/>
    <lineage>
        <taxon>Bacteria</taxon>
        <taxon>Candidatus Vogeliibacteriota</taxon>
    </lineage>
</organism>
<dbReference type="Proteomes" id="UP000230833">
    <property type="component" value="Unassembled WGS sequence"/>
</dbReference>
<evidence type="ECO:0000313" key="3">
    <source>
        <dbReference type="Proteomes" id="UP000230833"/>
    </source>
</evidence>
<feature type="transmembrane region" description="Helical" evidence="1">
    <location>
        <begin position="24"/>
        <end position="46"/>
    </location>
</feature>
<comment type="caution">
    <text evidence="2">The sequence shown here is derived from an EMBL/GenBank/DDBJ whole genome shotgun (WGS) entry which is preliminary data.</text>
</comment>
<dbReference type="InterPro" id="IPR027375">
    <property type="entry name" value="DKNYY"/>
</dbReference>
<accession>A0A2H0RJ05</accession>
<evidence type="ECO:0000256" key="1">
    <source>
        <dbReference type="SAM" id="Phobius"/>
    </source>
</evidence>
<keyword evidence="1" id="KW-0472">Membrane</keyword>
<dbReference type="EMBL" id="PCYL01000040">
    <property type="protein sequence ID" value="PIR46542.1"/>
    <property type="molecule type" value="Genomic_DNA"/>
</dbReference>
<gene>
    <name evidence="2" type="ORF">COV07_03915</name>
</gene>
<protein>
    <submittedName>
        <fullName evidence="2">Uncharacterized protein</fullName>
    </submittedName>
</protein>
<keyword evidence="1" id="KW-0812">Transmembrane</keyword>
<feature type="non-terminal residue" evidence="2">
    <location>
        <position position="280"/>
    </location>
</feature>